<dbReference type="SUPFAM" id="SSF142877">
    <property type="entry name" value="EndoU-like"/>
    <property type="match status" value="1"/>
</dbReference>
<evidence type="ECO:0000256" key="3">
    <source>
        <dbReference type="ARBA" id="ARBA00022801"/>
    </source>
</evidence>
<dbReference type="PROSITE" id="PS51959">
    <property type="entry name" value="ENDOU"/>
    <property type="match status" value="1"/>
</dbReference>
<dbReference type="PANTHER" id="PTHR12103:SF12">
    <property type="entry name" value="FI20020P1"/>
    <property type="match status" value="1"/>
</dbReference>
<dbReference type="Pfam" id="PF05761">
    <property type="entry name" value="5_nucleotid"/>
    <property type="match status" value="1"/>
</dbReference>
<evidence type="ECO:0000256" key="6">
    <source>
        <dbReference type="SAM" id="SignalP"/>
    </source>
</evidence>
<accession>A0A2A4JVG1</accession>
<evidence type="ECO:0000256" key="1">
    <source>
        <dbReference type="ARBA" id="ARBA00009589"/>
    </source>
</evidence>
<name>A0A2A4JVG1_HELVI</name>
<evidence type="ECO:0000313" key="8">
    <source>
        <dbReference type="EMBL" id="PCG75382.1"/>
    </source>
</evidence>
<feature type="region of interest" description="Disordered" evidence="5">
    <location>
        <begin position="219"/>
        <end position="271"/>
    </location>
</feature>
<keyword evidence="3" id="KW-0378">Hydrolase</keyword>
<evidence type="ECO:0000256" key="4">
    <source>
        <dbReference type="ARBA" id="ARBA00022842"/>
    </source>
</evidence>
<dbReference type="Pfam" id="PF09412">
    <property type="entry name" value="XendoU"/>
    <property type="match status" value="1"/>
</dbReference>
<evidence type="ECO:0000256" key="5">
    <source>
        <dbReference type="SAM" id="MobiDB-lite"/>
    </source>
</evidence>
<feature type="region of interest" description="Disordered" evidence="5">
    <location>
        <begin position="41"/>
        <end position="156"/>
    </location>
</feature>
<dbReference type="Gene3D" id="3.40.50.1000">
    <property type="entry name" value="HAD superfamily/HAD-like"/>
    <property type="match status" value="1"/>
</dbReference>
<comment type="caution">
    <text evidence="8">The sequence shown here is derived from an EMBL/GenBank/DDBJ whole genome shotgun (WGS) entry which is preliminary data.</text>
</comment>
<keyword evidence="6" id="KW-0732">Signal</keyword>
<feature type="compositionally biased region" description="Pro residues" evidence="5">
    <location>
        <begin position="112"/>
        <end position="124"/>
    </location>
</feature>
<keyword evidence="4" id="KW-0460">Magnesium</keyword>
<keyword evidence="2" id="KW-0479">Metal-binding</keyword>
<feature type="region of interest" description="Disordered" evidence="5">
    <location>
        <begin position="171"/>
        <end position="200"/>
    </location>
</feature>
<dbReference type="NCBIfam" id="TIGR02244">
    <property type="entry name" value="HAD-IG-Ncltidse"/>
    <property type="match status" value="1"/>
</dbReference>
<dbReference type="CDD" id="cd21159">
    <property type="entry name" value="XendoU"/>
    <property type="match status" value="1"/>
</dbReference>
<proteinExistence type="inferred from homology"/>
<feature type="signal peptide" evidence="6">
    <location>
        <begin position="1"/>
        <end position="21"/>
    </location>
</feature>
<dbReference type="InterPro" id="IPR023214">
    <property type="entry name" value="HAD_sf"/>
</dbReference>
<dbReference type="InterPro" id="IPR008380">
    <property type="entry name" value="HAD-SF_hydro_IG_5-nucl"/>
</dbReference>
<gene>
    <name evidence="8" type="ORF">B5V51_11811</name>
</gene>
<evidence type="ECO:0000259" key="7">
    <source>
        <dbReference type="PROSITE" id="PS51959"/>
    </source>
</evidence>
<dbReference type="InterPro" id="IPR036412">
    <property type="entry name" value="HAD-like_sf"/>
</dbReference>
<feature type="compositionally biased region" description="Polar residues" evidence="5">
    <location>
        <begin position="47"/>
        <end position="71"/>
    </location>
</feature>
<feature type="domain" description="EndoU" evidence="7">
    <location>
        <begin position="273"/>
        <end position="542"/>
    </location>
</feature>
<dbReference type="InterPro" id="IPR018998">
    <property type="entry name" value="EndoU_C"/>
</dbReference>
<dbReference type="CDD" id="cd07522">
    <property type="entry name" value="HAD_cN-II"/>
    <property type="match status" value="1"/>
</dbReference>
<reference evidence="8" key="1">
    <citation type="submission" date="2017-09" db="EMBL/GenBank/DDBJ databases">
        <title>Contemporary evolution of a Lepidopteran species, Heliothis virescens, in response to modern agricultural practices.</title>
        <authorList>
            <person name="Fritz M.L."/>
            <person name="Deyonke A.M."/>
            <person name="Papanicolaou A."/>
            <person name="Micinski S."/>
            <person name="Westbrook J."/>
            <person name="Gould F."/>
        </authorList>
    </citation>
    <scope>NUCLEOTIDE SEQUENCE [LARGE SCALE GENOMIC DNA]</scope>
    <source>
        <strain evidence="8">HvINT-</strain>
        <tissue evidence="8">Whole body</tissue>
    </source>
</reference>
<feature type="compositionally biased region" description="Low complexity" evidence="5">
    <location>
        <begin position="259"/>
        <end position="271"/>
    </location>
</feature>
<dbReference type="GO" id="GO:0046872">
    <property type="term" value="F:metal ion binding"/>
    <property type="evidence" value="ECO:0007669"/>
    <property type="project" value="UniProtKB-KW"/>
</dbReference>
<dbReference type="EMBL" id="NWSH01000604">
    <property type="protein sequence ID" value="PCG75382.1"/>
    <property type="molecule type" value="Genomic_DNA"/>
</dbReference>
<protein>
    <recommendedName>
        <fullName evidence="7">EndoU domain-containing protein</fullName>
    </recommendedName>
</protein>
<dbReference type="STRING" id="7102.A0A2A4JVG1"/>
<dbReference type="InterPro" id="IPR037227">
    <property type="entry name" value="EndoU-like"/>
</dbReference>
<feature type="chain" id="PRO_5013308828" description="EndoU domain-containing protein" evidence="6">
    <location>
        <begin position="22"/>
        <end position="1005"/>
    </location>
</feature>
<evidence type="ECO:0000256" key="2">
    <source>
        <dbReference type="ARBA" id="ARBA00022723"/>
    </source>
</evidence>
<dbReference type="GO" id="GO:0004521">
    <property type="term" value="F:RNA endonuclease activity"/>
    <property type="evidence" value="ECO:0007669"/>
    <property type="project" value="InterPro"/>
</dbReference>
<feature type="compositionally biased region" description="Polar residues" evidence="5">
    <location>
        <begin position="219"/>
        <end position="249"/>
    </location>
</feature>
<sequence length="1005" mass="114395">MEECVTITLCTILLVLQISSGLEYNNKQQRLNANTDFLLHEGALGPPSSQSQGPALTNANTGRQGNTQSSNGRRDYVAPQFPTVKPTQQNNQNTGGNQNGGGSNYASQFPSLRPPSSPQSPSPPSQSSTGKRDYVAPQFPTVKPTQQNNQPAGGKVKDLINFYDSKNPSQGTFSYSSALQGSGNKNGPTSTATLPPTRFTQPTMTTASVYTPKPMSFSSVVSGNKPNSPTTFTTAKPTSRMPSSPTTRPGTPVLPSSIVNNNNRGSTSTNTVTDAELEVLSEELLRKDTNNAARYITVNYQAKTTSQSTEDKAPLPLITISPEVWNIPTIQKFVPLLDNYERDTLVNEYVTPQERNEENAFMDAVMSTTVMRHLMTFLKNKGYVTPDPRQQRDFVKQLWFSLYSRGKGKISSSGFEHIFVSELKNGEVSGLHNWIYFAREEAANRANYLGYLKYVELNDKGVVMKFHFNQQGVDKPVNSIFIGTSPELEMALYTLCFVTRADNDCKLKLGTKDLPKKNQENILCRSFSTRELLKEAYCRTKLKFKSKKLPQDVNPRGVFACNELDLSEVKVYGFDYDYTLAHYKPSLEHLLYNLGREILLEKYKYPPEILQLEYKPNFAVRGLHYDIEKGLLLKLDSFLQIQFGAVYRGLSQVSSEEVLKLYRNRIIPIAYVEGDTRAHKPNRAKMVHLADLFSVPEMGLLCNVAEYFIKNHIDYHPEILFLDVKNSVQSCHPIMHKIVAQNVKEYIRPNADLRKYFQMLQDNDKKLFLVTNSPYHFVNAGMEMLVGHDWRDYFDVVIVNANKPKFFTEVSRPIRVFDKNANTHIWEKVTSLEKGIIYYEGTVKQLQDLTGWYGHQVLYFGDHPYSDLADVTLEHGWRTGAIINELTHEINTLNTQSFKENANWLQMLTQLIEDHQDYKDPEALEVVTEWMAERDYLRNEIKAVFNPQFGSVFRTYHNPTYFSRRLFRFADIYTSNISNLMNYSLTHTFYPRRGVMPHEYGSYFV</sequence>
<comment type="similarity">
    <text evidence="1">Belongs to the 5'(3')-deoxyribonucleotidase family.</text>
</comment>
<dbReference type="SUPFAM" id="SSF56784">
    <property type="entry name" value="HAD-like"/>
    <property type="match status" value="1"/>
</dbReference>
<dbReference type="GO" id="GO:0008253">
    <property type="term" value="F:5'-nucleotidase activity"/>
    <property type="evidence" value="ECO:0007669"/>
    <property type="project" value="TreeGrafter"/>
</dbReference>
<dbReference type="AlphaFoldDB" id="A0A2A4JVG1"/>
<organism evidence="8">
    <name type="scientific">Heliothis virescens</name>
    <name type="common">Tobacco budworm moth</name>
    <dbReference type="NCBI Taxonomy" id="7102"/>
    <lineage>
        <taxon>Eukaryota</taxon>
        <taxon>Metazoa</taxon>
        <taxon>Ecdysozoa</taxon>
        <taxon>Arthropoda</taxon>
        <taxon>Hexapoda</taxon>
        <taxon>Insecta</taxon>
        <taxon>Pterygota</taxon>
        <taxon>Neoptera</taxon>
        <taxon>Endopterygota</taxon>
        <taxon>Lepidoptera</taxon>
        <taxon>Glossata</taxon>
        <taxon>Ditrysia</taxon>
        <taxon>Noctuoidea</taxon>
        <taxon>Noctuidae</taxon>
        <taxon>Heliothinae</taxon>
        <taxon>Heliothis</taxon>
    </lineage>
</organism>
<feature type="compositionally biased region" description="Low complexity" evidence="5">
    <location>
        <begin position="87"/>
        <end position="96"/>
    </location>
</feature>
<dbReference type="PANTHER" id="PTHR12103">
    <property type="entry name" value="5'-NUCLEOTIDASE DOMAIN-CONTAINING"/>
    <property type="match status" value="1"/>
</dbReference>